<keyword evidence="9" id="KW-1185">Reference proteome</keyword>
<evidence type="ECO:0000256" key="4">
    <source>
        <dbReference type="ARBA" id="ARBA00023163"/>
    </source>
</evidence>
<keyword evidence="4" id="KW-0804">Transcription</keyword>
<dbReference type="Proteomes" id="UP001602013">
    <property type="component" value="Unassembled WGS sequence"/>
</dbReference>
<reference evidence="8 9" key="1">
    <citation type="submission" date="2024-10" db="EMBL/GenBank/DDBJ databases">
        <title>The Natural Products Discovery Center: Release of the First 8490 Sequenced Strains for Exploring Actinobacteria Biosynthetic Diversity.</title>
        <authorList>
            <person name="Kalkreuter E."/>
            <person name="Kautsar S.A."/>
            <person name="Yang D."/>
            <person name="Bader C.D."/>
            <person name="Teijaro C.N."/>
            <person name="Fluegel L."/>
            <person name="Davis C.M."/>
            <person name="Simpson J.R."/>
            <person name="Lauterbach L."/>
            <person name="Steele A.D."/>
            <person name="Gui C."/>
            <person name="Meng S."/>
            <person name="Li G."/>
            <person name="Viehrig K."/>
            <person name="Ye F."/>
            <person name="Su P."/>
            <person name="Kiefer A.F."/>
            <person name="Nichols A."/>
            <person name="Cepeda A.J."/>
            <person name="Yan W."/>
            <person name="Fan B."/>
            <person name="Jiang Y."/>
            <person name="Adhikari A."/>
            <person name="Zheng C.-J."/>
            <person name="Schuster L."/>
            <person name="Cowan T.M."/>
            <person name="Smanski M.J."/>
            <person name="Chevrette M.G."/>
            <person name="De Carvalho L.P.S."/>
            <person name="Shen B."/>
        </authorList>
    </citation>
    <scope>NUCLEOTIDE SEQUENCE [LARGE SCALE GENOMIC DNA]</scope>
    <source>
        <strain evidence="8 9">NPDC002173</strain>
    </source>
</reference>
<protein>
    <submittedName>
        <fullName evidence="8">TetR/AcrR family transcriptional regulator</fullName>
    </submittedName>
</protein>
<dbReference type="Gene3D" id="1.10.357.10">
    <property type="entry name" value="Tetracycline Repressor, domain 2"/>
    <property type="match status" value="1"/>
</dbReference>
<evidence type="ECO:0000256" key="3">
    <source>
        <dbReference type="ARBA" id="ARBA00023125"/>
    </source>
</evidence>
<dbReference type="Pfam" id="PF00440">
    <property type="entry name" value="TetR_N"/>
    <property type="match status" value="1"/>
</dbReference>
<proteinExistence type="predicted"/>
<dbReference type="Pfam" id="PF02909">
    <property type="entry name" value="TetR_C_1"/>
    <property type="match status" value="1"/>
</dbReference>
<comment type="caution">
    <text evidence="8">The sequence shown here is derived from an EMBL/GenBank/DDBJ whole genome shotgun (WGS) entry which is preliminary data.</text>
</comment>
<dbReference type="InterPro" id="IPR001647">
    <property type="entry name" value="HTH_TetR"/>
</dbReference>
<feature type="region of interest" description="Disordered" evidence="6">
    <location>
        <begin position="218"/>
        <end position="261"/>
    </location>
</feature>
<dbReference type="InterPro" id="IPR009057">
    <property type="entry name" value="Homeodomain-like_sf"/>
</dbReference>
<gene>
    <name evidence="8" type="ORF">ACFYXI_11045</name>
</gene>
<evidence type="ECO:0000313" key="8">
    <source>
        <dbReference type="EMBL" id="MFF3666120.1"/>
    </source>
</evidence>
<evidence type="ECO:0000313" key="9">
    <source>
        <dbReference type="Proteomes" id="UP001602013"/>
    </source>
</evidence>
<organism evidence="8 9">
    <name type="scientific">Microtetraspora malaysiensis</name>
    <dbReference type="NCBI Taxonomy" id="161358"/>
    <lineage>
        <taxon>Bacteria</taxon>
        <taxon>Bacillati</taxon>
        <taxon>Actinomycetota</taxon>
        <taxon>Actinomycetes</taxon>
        <taxon>Streptosporangiales</taxon>
        <taxon>Streptosporangiaceae</taxon>
        <taxon>Microtetraspora</taxon>
    </lineage>
</organism>
<dbReference type="SUPFAM" id="SSF48498">
    <property type="entry name" value="Tetracyclin repressor-like, C-terminal domain"/>
    <property type="match status" value="1"/>
</dbReference>
<keyword evidence="2" id="KW-0805">Transcription regulation</keyword>
<dbReference type="PANTHER" id="PTHR30055">
    <property type="entry name" value="HTH-TYPE TRANSCRIPTIONAL REGULATOR RUTR"/>
    <property type="match status" value="1"/>
</dbReference>
<evidence type="ECO:0000259" key="7">
    <source>
        <dbReference type="PROSITE" id="PS50977"/>
    </source>
</evidence>
<feature type="compositionally biased region" description="Low complexity" evidence="6">
    <location>
        <begin position="218"/>
        <end position="244"/>
    </location>
</feature>
<accession>A0ABW6SQU2</accession>
<feature type="DNA-binding region" description="H-T-H motif" evidence="5">
    <location>
        <begin position="35"/>
        <end position="54"/>
    </location>
</feature>
<dbReference type="EMBL" id="JBIASD010000005">
    <property type="protein sequence ID" value="MFF3666120.1"/>
    <property type="molecule type" value="Genomic_DNA"/>
</dbReference>
<dbReference type="InterPro" id="IPR036271">
    <property type="entry name" value="Tet_transcr_reg_TetR-rel_C_sf"/>
</dbReference>
<dbReference type="PANTHER" id="PTHR30055:SF151">
    <property type="entry name" value="TRANSCRIPTIONAL REGULATORY PROTEIN"/>
    <property type="match status" value="1"/>
</dbReference>
<name>A0ABW6SQU2_9ACTN</name>
<evidence type="ECO:0000256" key="5">
    <source>
        <dbReference type="PROSITE-ProRule" id="PRU00335"/>
    </source>
</evidence>
<dbReference type="InterPro" id="IPR050109">
    <property type="entry name" value="HTH-type_TetR-like_transc_reg"/>
</dbReference>
<dbReference type="InterPro" id="IPR003012">
    <property type="entry name" value="Tet_transcr_reg_TetR"/>
</dbReference>
<dbReference type="PRINTS" id="PR00400">
    <property type="entry name" value="TETREPRESSOR"/>
</dbReference>
<keyword evidence="1" id="KW-0678">Repressor</keyword>
<keyword evidence="3 5" id="KW-0238">DNA-binding</keyword>
<dbReference type="RefSeq" id="WP_387410451.1">
    <property type="nucleotide sequence ID" value="NZ_JBIASD010000005.1"/>
</dbReference>
<evidence type="ECO:0000256" key="2">
    <source>
        <dbReference type="ARBA" id="ARBA00023015"/>
    </source>
</evidence>
<evidence type="ECO:0000256" key="1">
    <source>
        <dbReference type="ARBA" id="ARBA00022491"/>
    </source>
</evidence>
<sequence>MRRRAGRPATPVLSREIIARAALGLIDDAGADGFSLAALAKRLGVRPSSFYNHVDGKDDILAAVRELVSDSIDASMFARLPWDEALIVWAHGYRDTFAAHPPAISLLATLPITGALRTLRMYDQVVSGLRRGGWPGEMIIPVMVSVESFILGSALDMVAPPDMFDCGPLSSEAPSFAAAVRARDAASAAHGRPPADLSFEVGLAAIVDGLRGTLRALGGPPGSLRSPGPLGSLPDGAGAGPLPRDITRDIAPDTDLTGEPA</sequence>
<dbReference type="SUPFAM" id="SSF46689">
    <property type="entry name" value="Homeodomain-like"/>
    <property type="match status" value="1"/>
</dbReference>
<dbReference type="PROSITE" id="PS50977">
    <property type="entry name" value="HTH_TETR_2"/>
    <property type="match status" value="1"/>
</dbReference>
<evidence type="ECO:0000256" key="6">
    <source>
        <dbReference type="SAM" id="MobiDB-lite"/>
    </source>
</evidence>
<feature type="domain" description="HTH tetR-type" evidence="7">
    <location>
        <begin position="12"/>
        <end position="72"/>
    </location>
</feature>
<dbReference type="InterPro" id="IPR004111">
    <property type="entry name" value="Repressor_TetR_C"/>
</dbReference>